<feature type="transmembrane region" description="Helical" evidence="7">
    <location>
        <begin position="96"/>
        <end position="114"/>
    </location>
</feature>
<evidence type="ECO:0000256" key="3">
    <source>
        <dbReference type="ARBA" id="ARBA00022475"/>
    </source>
</evidence>
<organism evidence="9 10">
    <name type="scientific">Musicola paradisiaca (strain Ech703)</name>
    <name type="common">Dickeya paradisiaca</name>
    <name type="synonym">Dickeya dadantii</name>
    <dbReference type="NCBI Taxonomy" id="579405"/>
    <lineage>
        <taxon>Bacteria</taxon>
        <taxon>Pseudomonadati</taxon>
        <taxon>Pseudomonadota</taxon>
        <taxon>Gammaproteobacteria</taxon>
        <taxon>Enterobacterales</taxon>
        <taxon>Pectobacteriaceae</taxon>
        <taxon>Musicola</taxon>
    </lineage>
</organism>
<comment type="subcellular location">
    <subcellularLocation>
        <location evidence="1">Cell membrane</location>
        <topology evidence="1">Multi-pass membrane protein</topology>
    </subcellularLocation>
</comment>
<dbReference type="KEGG" id="dda:Dd703_2637"/>
<feature type="domain" description="Major facilitator superfamily (MFS) profile" evidence="8">
    <location>
        <begin position="23"/>
        <end position="444"/>
    </location>
</feature>
<keyword evidence="2" id="KW-0813">Transport</keyword>
<feature type="transmembrane region" description="Helical" evidence="7">
    <location>
        <begin position="161"/>
        <end position="184"/>
    </location>
</feature>
<evidence type="ECO:0000256" key="2">
    <source>
        <dbReference type="ARBA" id="ARBA00022448"/>
    </source>
</evidence>
<proteinExistence type="predicted"/>
<protein>
    <submittedName>
        <fullName evidence="9">Major facilitator superfamily MFS_1</fullName>
    </submittedName>
</protein>
<evidence type="ECO:0000313" key="9">
    <source>
        <dbReference type="EMBL" id="ACS86414.1"/>
    </source>
</evidence>
<feature type="transmembrane region" description="Helical" evidence="7">
    <location>
        <begin position="351"/>
        <end position="372"/>
    </location>
</feature>
<dbReference type="Gene3D" id="1.20.1250.20">
    <property type="entry name" value="MFS general substrate transporter like domains"/>
    <property type="match status" value="2"/>
</dbReference>
<dbReference type="GO" id="GO:0022857">
    <property type="term" value="F:transmembrane transporter activity"/>
    <property type="evidence" value="ECO:0007669"/>
    <property type="project" value="InterPro"/>
</dbReference>
<dbReference type="GO" id="GO:0005886">
    <property type="term" value="C:plasma membrane"/>
    <property type="evidence" value="ECO:0007669"/>
    <property type="project" value="UniProtKB-SubCell"/>
</dbReference>
<evidence type="ECO:0000256" key="1">
    <source>
        <dbReference type="ARBA" id="ARBA00004651"/>
    </source>
</evidence>
<dbReference type="CDD" id="cd17369">
    <property type="entry name" value="MFS_ShiA_like"/>
    <property type="match status" value="1"/>
</dbReference>
<feature type="transmembrane region" description="Helical" evidence="7">
    <location>
        <begin position="120"/>
        <end position="140"/>
    </location>
</feature>
<evidence type="ECO:0000256" key="7">
    <source>
        <dbReference type="SAM" id="Phobius"/>
    </source>
</evidence>
<dbReference type="HOGENOM" id="CLU_001265_39_5_6"/>
<evidence type="ECO:0000259" key="8">
    <source>
        <dbReference type="PROSITE" id="PS50850"/>
    </source>
</evidence>
<keyword evidence="5 7" id="KW-1133">Transmembrane helix</keyword>
<evidence type="ECO:0000256" key="5">
    <source>
        <dbReference type="ARBA" id="ARBA00022989"/>
    </source>
</evidence>
<dbReference type="Pfam" id="PF07690">
    <property type="entry name" value="MFS_1"/>
    <property type="match status" value="1"/>
</dbReference>
<evidence type="ECO:0000256" key="4">
    <source>
        <dbReference type="ARBA" id="ARBA00022692"/>
    </source>
</evidence>
<dbReference type="InterPro" id="IPR011701">
    <property type="entry name" value="MFS"/>
</dbReference>
<keyword evidence="3" id="KW-1003">Cell membrane</keyword>
<keyword evidence="4 7" id="KW-0812">Transmembrane</keyword>
<accession>C6C9Z2</accession>
<dbReference type="STRING" id="579405.Dd703_2637"/>
<reference evidence="9" key="1">
    <citation type="submission" date="2009-06" db="EMBL/GenBank/DDBJ databases">
        <title>Complete sequence of Dickeya dadantii Ech703.</title>
        <authorList>
            <consortium name="US DOE Joint Genome Institute"/>
            <person name="Lucas S."/>
            <person name="Copeland A."/>
            <person name="Lapidus A."/>
            <person name="Glavina del Rio T."/>
            <person name="Dalin E."/>
            <person name="Tice H."/>
            <person name="Bruce D."/>
            <person name="Goodwin L."/>
            <person name="Pitluck S."/>
            <person name="Chertkov O."/>
            <person name="Brettin T."/>
            <person name="Detter J.C."/>
            <person name="Han C."/>
            <person name="Larimer F."/>
            <person name="Land M."/>
            <person name="Hauser L."/>
            <person name="Kyrpides N."/>
            <person name="Mikhailova N."/>
            <person name="Balakrishnan V."/>
            <person name="Glasner J."/>
            <person name="Perna N.T."/>
        </authorList>
    </citation>
    <scope>NUCLEOTIDE SEQUENCE [LARGE SCALE GENOMIC DNA]</scope>
    <source>
        <strain evidence="9">Ech703</strain>
    </source>
</reference>
<dbReference type="InterPro" id="IPR020846">
    <property type="entry name" value="MFS_dom"/>
</dbReference>
<feature type="transmembrane region" description="Helical" evidence="7">
    <location>
        <begin position="20"/>
        <end position="41"/>
    </location>
</feature>
<dbReference type="PANTHER" id="PTHR43045:SF4">
    <property type="entry name" value="TRANSPORTER YDFJ-RELATED"/>
    <property type="match status" value="1"/>
</dbReference>
<evidence type="ECO:0000256" key="6">
    <source>
        <dbReference type="ARBA" id="ARBA00023136"/>
    </source>
</evidence>
<dbReference type="EMBL" id="CP001654">
    <property type="protein sequence ID" value="ACS86414.1"/>
    <property type="molecule type" value="Genomic_DNA"/>
</dbReference>
<dbReference type="AlphaFoldDB" id="C6C9Z2"/>
<dbReference type="RefSeq" id="WP_015854320.1">
    <property type="nucleotide sequence ID" value="NC_012880.1"/>
</dbReference>
<feature type="transmembrane region" description="Helical" evidence="7">
    <location>
        <begin position="418"/>
        <end position="438"/>
    </location>
</feature>
<dbReference type="InterPro" id="IPR036259">
    <property type="entry name" value="MFS_trans_sf"/>
</dbReference>
<evidence type="ECO:0000313" key="10">
    <source>
        <dbReference type="Proteomes" id="UP000002734"/>
    </source>
</evidence>
<dbReference type="PROSITE" id="PS50850">
    <property type="entry name" value="MFS"/>
    <property type="match status" value="1"/>
</dbReference>
<keyword evidence="10" id="KW-1185">Reference proteome</keyword>
<sequence length="473" mass="51358">MNKAKTMSASDKSERDASDLVKAAVSGWLGTALEFMDFQLYSLGAALVFHEVFFPEQSAAMALILAMGTYGAGYIARIIGAFVFGRMGDAIGRKKVLFITITMMGVCTTLIGVLPTYAQIGIWAPLLLIILRIIQGLGAGAEISGAGTMLAEYAPKGKRGIISSLVAMGTNCGTLSATAIWAVMFFVLDRQQLLDWGWRIPFLASVIVMIFAIWLRMNLKESPVFEKTNDALAQNASSTTTNTAVQHKSLSSMFSSKSFWLATGLRFGQAGNSGLIQTFLAGYLVQSLLFEKRIPTDALMFSSIIGFMTIPLLGWLSDKFGRRIPYIILNISAILLAYPMLSIIVDKSMPASTIIVSIIIIHNFAVLGLFALENITMAEIFGSRNRFTQMAIAKEAGGLVAVGFGPVLAGIFCNMAGSWWPITVMLIIYSCIGLLSAIKMPEVKDRDLSIPEDVVEHAEIHAKNIPHNYQSMV</sequence>
<feature type="transmembrane region" description="Helical" evidence="7">
    <location>
        <begin position="259"/>
        <end position="286"/>
    </location>
</feature>
<dbReference type="PANTHER" id="PTHR43045">
    <property type="entry name" value="SHIKIMATE TRANSPORTER"/>
    <property type="match status" value="1"/>
</dbReference>
<keyword evidence="6 7" id="KW-0472">Membrane</keyword>
<feature type="transmembrane region" description="Helical" evidence="7">
    <location>
        <begin position="196"/>
        <end position="215"/>
    </location>
</feature>
<gene>
    <name evidence="9" type="ordered locus">Dd703_2637</name>
</gene>
<feature type="transmembrane region" description="Helical" evidence="7">
    <location>
        <begin position="61"/>
        <end position="84"/>
    </location>
</feature>
<feature type="transmembrane region" description="Helical" evidence="7">
    <location>
        <begin position="392"/>
        <end position="412"/>
    </location>
</feature>
<dbReference type="SUPFAM" id="SSF103473">
    <property type="entry name" value="MFS general substrate transporter"/>
    <property type="match status" value="1"/>
</dbReference>
<feature type="transmembrane region" description="Helical" evidence="7">
    <location>
        <begin position="298"/>
        <end position="317"/>
    </location>
</feature>
<feature type="transmembrane region" description="Helical" evidence="7">
    <location>
        <begin position="324"/>
        <end position="345"/>
    </location>
</feature>
<name>C6C9Z2_MUSP7</name>
<dbReference type="eggNOG" id="COG0477">
    <property type="taxonomic scope" value="Bacteria"/>
</dbReference>
<dbReference type="Proteomes" id="UP000002734">
    <property type="component" value="Chromosome"/>
</dbReference>